<dbReference type="EMBL" id="AAEE01000006">
    <property type="protein sequence ID" value="EAZ51359.1"/>
    <property type="molecule type" value="Genomic_DNA"/>
</dbReference>
<proteinExistence type="predicted"/>
<dbReference type="OMA" id="KIPTANW"/>
<dbReference type="InterPro" id="IPR008984">
    <property type="entry name" value="SMAD_FHA_dom_sf"/>
</dbReference>
<dbReference type="OrthoDB" id="444265at2759"/>
<dbReference type="AlphaFoldDB" id="A3FQG0"/>
<dbReference type="KEGG" id="cpv:cgd1_3470"/>
<keyword evidence="3" id="KW-1185">Reference proteome</keyword>
<evidence type="ECO:0000259" key="1">
    <source>
        <dbReference type="PROSITE" id="PS50006"/>
    </source>
</evidence>
<dbReference type="PANTHER" id="PTHR23308">
    <property type="entry name" value="NUCLEAR INHIBITOR OF PROTEIN PHOSPHATASE-1"/>
    <property type="match status" value="1"/>
</dbReference>
<dbReference type="Proteomes" id="UP000006726">
    <property type="component" value="Chromosome 1"/>
</dbReference>
<dbReference type="InterPro" id="IPR050923">
    <property type="entry name" value="Cell_Proc_Reg/RNA_Proc"/>
</dbReference>
<evidence type="ECO:0000313" key="3">
    <source>
        <dbReference type="Proteomes" id="UP000006726"/>
    </source>
</evidence>
<dbReference type="Gene3D" id="2.60.200.20">
    <property type="match status" value="1"/>
</dbReference>
<evidence type="ECO:0000313" key="2">
    <source>
        <dbReference type="EMBL" id="EAZ51359.1"/>
    </source>
</evidence>
<feature type="domain" description="FHA" evidence="1">
    <location>
        <begin position="109"/>
        <end position="164"/>
    </location>
</feature>
<dbReference type="STRING" id="353152.A3FQG0"/>
<dbReference type="InParanoid" id="A3FQG0"/>
<protein>
    <submittedName>
        <fullName evidence="2">Fork head domain protein, putative</fullName>
    </submittedName>
</protein>
<dbReference type="PROSITE" id="PS50006">
    <property type="entry name" value="FHA_DOMAIN"/>
    <property type="match status" value="1"/>
</dbReference>
<sequence length="195" mass="22913">KKRNYYNNKMQSYKINEFGNEIHNNKINFEPSGLLAKESNSLNGVFLKYSKPSDSCNSHKKWKLYVFKYNYPHDVGKNDNTGIVHVNNDSSCGQHVYNETIPLYNNEYYLIGKDARVVNINLKEDSIEDQHAVIQHRVNKKGIPTIYIIDLDSKYGTFINDERIESRRYYELIEKDSIRFGECKNEYILLHDGMI</sequence>
<dbReference type="Pfam" id="PF00498">
    <property type="entry name" value="FHA"/>
    <property type="match status" value="1"/>
</dbReference>
<feature type="non-terminal residue" evidence="2">
    <location>
        <position position="1"/>
    </location>
</feature>
<reference evidence="2 3" key="1">
    <citation type="journal article" date="2004" name="Science">
        <title>Complete genome sequence of the apicomplexan, Cryptosporidium parvum.</title>
        <authorList>
            <person name="Abrahamsen M.S."/>
            <person name="Templeton T.J."/>
            <person name="Enomoto S."/>
            <person name="Abrahante J.E."/>
            <person name="Zhu G."/>
            <person name="Lancto C.A."/>
            <person name="Deng M."/>
            <person name="Liu C."/>
            <person name="Widmer G."/>
            <person name="Tzipori S."/>
            <person name="Buck G.A."/>
            <person name="Xu P."/>
            <person name="Bankier A.T."/>
            <person name="Dear P.H."/>
            <person name="Konfortov B.A."/>
            <person name="Spriggs H.F."/>
            <person name="Iyer L."/>
            <person name="Anantharaman V."/>
            <person name="Aravind L."/>
            <person name="Kapur V."/>
        </authorList>
    </citation>
    <scope>NUCLEOTIDE SEQUENCE [LARGE SCALE GENOMIC DNA]</scope>
    <source>
        <strain evidence="3">Iowa II</strain>
    </source>
</reference>
<accession>A3FQG0</accession>
<comment type="caution">
    <text evidence="2">The sequence shown here is derived from an EMBL/GenBank/DDBJ whole genome shotgun (WGS) entry which is preliminary data.</text>
</comment>
<name>A3FQG0_CRYPI</name>
<dbReference type="InterPro" id="IPR000253">
    <property type="entry name" value="FHA_dom"/>
</dbReference>
<dbReference type="RefSeq" id="XP_001388182.1">
    <property type="nucleotide sequence ID" value="XM_001388145.1"/>
</dbReference>
<dbReference type="SUPFAM" id="SSF49879">
    <property type="entry name" value="SMAD/FHA domain"/>
    <property type="match status" value="1"/>
</dbReference>
<dbReference type="GeneID" id="3371387"/>
<dbReference type="SMART" id="SM00240">
    <property type="entry name" value="FHA"/>
    <property type="match status" value="1"/>
</dbReference>
<gene>
    <name evidence="2" type="ORF">cgd1_3470</name>
</gene>
<organism evidence="2 3">
    <name type="scientific">Cryptosporidium parvum (strain Iowa II)</name>
    <dbReference type="NCBI Taxonomy" id="353152"/>
    <lineage>
        <taxon>Eukaryota</taxon>
        <taxon>Sar</taxon>
        <taxon>Alveolata</taxon>
        <taxon>Apicomplexa</taxon>
        <taxon>Conoidasida</taxon>
        <taxon>Coccidia</taxon>
        <taxon>Eucoccidiorida</taxon>
        <taxon>Eimeriorina</taxon>
        <taxon>Cryptosporidiidae</taxon>
        <taxon>Cryptosporidium</taxon>
    </lineage>
</organism>